<dbReference type="Pfam" id="PF06014">
    <property type="entry name" value="YqgQ-like"/>
    <property type="match status" value="1"/>
</dbReference>
<evidence type="ECO:0000313" key="2">
    <source>
        <dbReference type="Proteomes" id="UP001596071"/>
    </source>
</evidence>
<dbReference type="EMBL" id="JBHSNP010000011">
    <property type="protein sequence ID" value="MFC5603551.1"/>
    <property type="molecule type" value="Genomic_DNA"/>
</dbReference>
<name>A0ABW0TX04_9BACL</name>
<comment type="caution">
    <text evidence="1">The sequence shown here is derived from an EMBL/GenBank/DDBJ whole genome shotgun (WGS) entry which is preliminary data.</text>
</comment>
<sequence length="64" mass="7565">MNHFLDVLQLLKRFGIFIYTGNQQTDIEMMMSEVKELYDNGLILKEDYLPALLILKKELSKRSD</sequence>
<proteinExistence type="predicted"/>
<dbReference type="RefSeq" id="WP_381444176.1">
    <property type="nucleotide sequence ID" value="NZ_JBHSNP010000011.1"/>
</dbReference>
<dbReference type="InterPro" id="IPR009256">
    <property type="entry name" value="YqgQ-like"/>
</dbReference>
<organism evidence="1 2">
    <name type="scientific">Sporosarcina koreensis</name>
    <dbReference type="NCBI Taxonomy" id="334735"/>
    <lineage>
        <taxon>Bacteria</taxon>
        <taxon>Bacillati</taxon>
        <taxon>Bacillota</taxon>
        <taxon>Bacilli</taxon>
        <taxon>Bacillales</taxon>
        <taxon>Caryophanaceae</taxon>
        <taxon>Sporosarcina</taxon>
    </lineage>
</organism>
<dbReference type="InterPro" id="IPR023164">
    <property type="entry name" value="YqgQ-like_sf"/>
</dbReference>
<dbReference type="Gene3D" id="1.10.287.760">
    <property type="entry name" value="YqgQ-like"/>
    <property type="match status" value="1"/>
</dbReference>
<accession>A0ABW0TX04</accession>
<reference evidence="2" key="1">
    <citation type="journal article" date="2019" name="Int. J. Syst. Evol. Microbiol.">
        <title>The Global Catalogue of Microorganisms (GCM) 10K type strain sequencing project: providing services to taxonomists for standard genome sequencing and annotation.</title>
        <authorList>
            <consortium name="The Broad Institute Genomics Platform"/>
            <consortium name="The Broad Institute Genome Sequencing Center for Infectious Disease"/>
            <person name="Wu L."/>
            <person name="Ma J."/>
        </authorList>
    </citation>
    <scope>NUCLEOTIDE SEQUENCE [LARGE SCALE GENOMIC DNA]</scope>
    <source>
        <strain evidence="2">KACC 11299</strain>
    </source>
</reference>
<gene>
    <name evidence="1" type="ORF">ACFPTP_09975</name>
</gene>
<dbReference type="Proteomes" id="UP001596071">
    <property type="component" value="Unassembled WGS sequence"/>
</dbReference>
<dbReference type="SUPFAM" id="SSF158379">
    <property type="entry name" value="YqgQ-like"/>
    <property type="match status" value="1"/>
</dbReference>
<keyword evidence="2" id="KW-1185">Reference proteome</keyword>
<evidence type="ECO:0000313" key="1">
    <source>
        <dbReference type="EMBL" id="MFC5603551.1"/>
    </source>
</evidence>
<protein>
    <submittedName>
        <fullName evidence="1">YqgQ family protein</fullName>
    </submittedName>
</protein>